<sequence length="304" mass="33995">MFRRRSNGIDALIHRPRQSASQRFLQAPVIFLTQTLYRWRLSRAAATRPQPSTNGNEVSIVCISDTHNSQPRLPDGDVLIHAGDLTQNGSFEEIKSALNWLQSQPHRHKIVAAGNHDLLLDSKCDGSPGRPADVAVADRARLSWGDIRYLQESSTTIVPQVPRCGNWAFQYERSEDVWTNTVPDGTDILVTHVPPRTHLDLLHLGCGFLLGELWRVRPRLHVFGHIHAGRGQEQLYFDPLQQAYERAVVSRGGIWNFALTVKGFLRSLLGLAGLGTEVKTLLVNAAVVGGLRDDERWTPILVDM</sequence>
<gene>
    <name evidence="2" type="ORF">B0H67DRAFT_603139</name>
</gene>
<comment type="caution">
    <text evidence="2">The sequence shown here is derived from an EMBL/GenBank/DDBJ whole genome shotgun (WGS) entry which is preliminary data.</text>
</comment>
<dbReference type="SUPFAM" id="SSF56300">
    <property type="entry name" value="Metallo-dependent phosphatases"/>
    <property type="match status" value="1"/>
</dbReference>
<proteinExistence type="predicted"/>
<evidence type="ECO:0000313" key="3">
    <source>
        <dbReference type="Proteomes" id="UP001172102"/>
    </source>
</evidence>
<dbReference type="Pfam" id="PF00149">
    <property type="entry name" value="Metallophos"/>
    <property type="match status" value="1"/>
</dbReference>
<evidence type="ECO:0000259" key="1">
    <source>
        <dbReference type="Pfam" id="PF00149"/>
    </source>
</evidence>
<dbReference type="InterPro" id="IPR004843">
    <property type="entry name" value="Calcineurin-like_PHP"/>
</dbReference>
<dbReference type="InterPro" id="IPR029052">
    <property type="entry name" value="Metallo-depent_PP-like"/>
</dbReference>
<reference evidence="2" key="1">
    <citation type="submission" date="2023-06" db="EMBL/GenBank/DDBJ databases">
        <title>Genome-scale phylogeny and comparative genomics of the fungal order Sordariales.</title>
        <authorList>
            <consortium name="Lawrence Berkeley National Laboratory"/>
            <person name="Hensen N."/>
            <person name="Bonometti L."/>
            <person name="Westerberg I."/>
            <person name="Brannstrom I.O."/>
            <person name="Guillou S."/>
            <person name="Cros-Aarteil S."/>
            <person name="Calhoun S."/>
            <person name="Haridas S."/>
            <person name="Kuo A."/>
            <person name="Mondo S."/>
            <person name="Pangilinan J."/>
            <person name="Riley R."/>
            <person name="Labutti K."/>
            <person name="Andreopoulos B."/>
            <person name="Lipzen A."/>
            <person name="Chen C."/>
            <person name="Yanf M."/>
            <person name="Daum C."/>
            <person name="Ng V."/>
            <person name="Clum A."/>
            <person name="Steindorff A."/>
            <person name="Ohm R."/>
            <person name="Martin F."/>
            <person name="Silar P."/>
            <person name="Natvig D."/>
            <person name="Lalanne C."/>
            <person name="Gautier V."/>
            <person name="Ament-Velasquez S.L."/>
            <person name="Kruys A."/>
            <person name="Hutchinson M.I."/>
            <person name="Powell A.J."/>
            <person name="Barry K."/>
            <person name="Miller A.N."/>
            <person name="Grigoriev I.V."/>
            <person name="Debuchy R."/>
            <person name="Gladieux P."/>
            <person name="Thoren M.H."/>
            <person name="Johannesson H."/>
        </authorList>
    </citation>
    <scope>NUCLEOTIDE SEQUENCE</scope>
    <source>
        <strain evidence="2">SMH4607-1</strain>
    </source>
</reference>
<dbReference type="GO" id="GO:0016787">
    <property type="term" value="F:hydrolase activity"/>
    <property type="evidence" value="ECO:0007669"/>
    <property type="project" value="InterPro"/>
</dbReference>
<name>A0AA40DLG2_9PEZI</name>
<dbReference type="PANTHER" id="PTHR12905">
    <property type="entry name" value="METALLOPHOSPHOESTERASE"/>
    <property type="match status" value="1"/>
</dbReference>
<dbReference type="InterPro" id="IPR051693">
    <property type="entry name" value="UPF0046_metallophosphoest"/>
</dbReference>
<feature type="domain" description="Calcineurin-like phosphoesterase" evidence="1">
    <location>
        <begin position="73"/>
        <end position="228"/>
    </location>
</feature>
<accession>A0AA40DLG2</accession>
<keyword evidence="3" id="KW-1185">Reference proteome</keyword>
<dbReference type="AlphaFoldDB" id="A0AA40DLG2"/>
<evidence type="ECO:0000313" key="2">
    <source>
        <dbReference type="EMBL" id="KAK0708049.1"/>
    </source>
</evidence>
<dbReference type="EMBL" id="JAUKUA010000006">
    <property type="protein sequence ID" value="KAK0708049.1"/>
    <property type="molecule type" value="Genomic_DNA"/>
</dbReference>
<organism evidence="2 3">
    <name type="scientific">Lasiosphaeris hirsuta</name>
    <dbReference type="NCBI Taxonomy" id="260670"/>
    <lineage>
        <taxon>Eukaryota</taxon>
        <taxon>Fungi</taxon>
        <taxon>Dikarya</taxon>
        <taxon>Ascomycota</taxon>
        <taxon>Pezizomycotina</taxon>
        <taxon>Sordariomycetes</taxon>
        <taxon>Sordariomycetidae</taxon>
        <taxon>Sordariales</taxon>
        <taxon>Lasiosphaeriaceae</taxon>
        <taxon>Lasiosphaeris</taxon>
    </lineage>
</organism>
<dbReference type="Gene3D" id="3.60.21.10">
    <property type="match status" value="1"/>
</dbReference>
<dbReference type="CDD" id="cd07379">
    <property type="entry name" value="MPP_239FB"/>
    <property type="match status" value="1"/>
</dbReference>
<dbReference type="Proteomes" id="UP001172102">
    <property type="component" value="Unassembled WGS sequence"/>
</dbReference>
<dbReference type="PANTHER" id="PTHR12905:SF28">
    <property type="entry name" value="RHAMNOGALACTURONATE LYASE C-RELATED"/>
    <property type="match status" value="1"/>
</dbReference>
<protein>
    <submittedName>
        <fullName evidence="2">Metallo-dependent phosphatase-like protein</fullName>
    </submittedName>
</protein>